<sequence length="67" mass="8185">MTDVKRCKKMIWRKERWGRTACNNNATRDGYCGIHHPDAVKRRQEKSDARDKKRSDEYVKKWDREVF</sequence>
<proteinExistence type="predicted"/>
<organism evidence="1">
    <name type="scientific">marine sediment metagenome</name>
    <dbReference type="NCBI Taxonomy" id="412755"/>
    <lineage>
        <taxon>unclassified sequences</taxon>
        <taxon>metagenomes</taxon>
        <taxon>ecological metagenomes</taxon>
    </lineage>
</organism>
<gene>
    <name evidence="1" type="ORF">LCGC14_2870010</name>
</gene>
<accession>A0A0F9ABD7</accession>
<evidence type="ECO:0000313" key="1">
    <source>
        <dbReference type="EMBL" id="KKK75809.1"/>
    </source>
</evidence>
<feature type="non-terminal residue" evidence="1">
    <location>
        <position position="67"/>
    </location>
</feature>
<dbReference type="EMBL" id="LAZR01055691">
    <property type="protein sequence ID" value="KKK75809.1"/>
    <property type="molecule type" value="Genomic_DNA"/>
</dbReference>
<protein>
    <submittedName>
        <fullName evidence="1">Uncharacterized protein</fullName>
    </submittedName>
</protein>
<comment type="caution">
    <text evidence="1">The sequence shown here is derived from an EMBL/GenBank/DDBJ whole genome shotgun (WGS) entry which is preliminary data.</text>
</comment>
<name>A0A0F9ABD7_9ZZZZ</name>
<reference evidence="1" key="1">
    <citation type="journal article" date="2015" name="Nature">
        <title>Complex archaea that bridge the gap between prokaryotes and eukaryotes.</title>
        <authorList>
            <person name="Spang A."/>
            <person name="Saw J.H."/>
            <person name="Jorgensen S.L."/>
            <person name="Zaremba-Niedzwiedzka K."/>
            <person name="Martijn J."/>
            <person name="Lind A.E."/>
            <person name="van Eijk R."/>
            <person name="Schleper C."/>
            <person name="Guy L."/>
            <person name="Ettema T.J."/>
        </authorList>
    </citation>
    <scope>NUCLEOTIDE SEQUENCE</scope>
</reference>
<dbReference type="AlphaFoldDB" id="A0A0F9ABD7"/>